<organism evidence="4 5">
    <name type="scientific">Mucilaginibacter oryzae</name>
    <dbReference type="NCBI Taxonomy" id="468058"/>
    <lineage>
        <taxon>Bacteria</taxon>
        <taxon>Pseudomonadati</taxon>
        <taxon>Bacteroidota</taxon>
        <taxon>Sphingobacteriia</taxon>
        <taxon>Sphingobacteriales</taxon>
        <taxon>Sphingobacteriaceae</taxon>
        <taxon>Mucilaginibacter</taxon>
    </lineage>
</organism>
<dbReference type="SMART" id="SM00822">
    <property type="entry name" value="PKS_KR"/>
    <property type="match status" value="1"/>
</dbReference>
<evidence type="ECO:0000259" key="3">
    <source>
        <dbReference type="SMART" id="SM00822"/>
    </source>
</evidence>
<dbReference type="CDD" id="cd05233">
    <property type="entry name" value="SDR_c"/>
    <property type="match status" value="1"/>
</dbReference>
<dbReference type="RefSeq" id="WP_109605814.1">
    <property type="nucleotide sequence ID" value="NZ_QGHA01000001.1"/>
</dbReference>
<dbReference type="EMBL" id="QGHA01000001">
    <property type="protein sequence ID" value="PWK79862.1"/>
    <property type="molecule type" value="Genomic_DNA"/>
</dbReference>
<dbReference type="Proteomes" id="UP000245678">
    <property type="component" value="Unassembled WGS sequence"/>
</dbReference>
<keyword evidence="2" id="KW-0560">Oxidoreductase</keyword>
<dbReference type="InterPro" id="IPR057326">
    <property type="entry name" value="KR_dom"/>
</dbReference>
<sequence length="251" mass="26375">MADYTYNFTGKTILVTGASSGIGKQICLDCAEAGATVIMLGRDEERLKQLLYQLEGGSHQVITGDLKDEQFIERACQGLPLLDGVVQSAGLMKLVPLKFINAAFIDEMLAVNLRAPILLLSALQKQKKLKPASSIVLLSSVNGVAVGSLANSVYGATKGALQSFCKSASLELAKTNIRINCIAPAMVNTEGTAKISEHVSAEAIEADQKNYPLGRYGTPADIAGCCLFLLSGAGSWITGSTITIDGGFTAQ</sequence>
<dbReference type="PRINTS" id="PR00081">
    <property type="entry name" value="GDHRDH"/>
</dbReference>
<evidence type="ECO:0000313" key="4">
    <source>
        <dbReference type="EMBL" id="PWK79862.1"/>
    </source>
</evidence>
<comment type="similarity">
    <text evidence="1">Belongs to the short-chain dehydrogenases/reductases (SDR) family.</text>
</comment>
<evidence type="ECO:0000313" key="5">
    <source>
        <dbReference type="Proteomes" id="UP000245678"/>
    </source>
</evidence>
<dbReference type="PROSITE" id="PS00061">
    <property type="entry name" value="ADH_SHORT"/>
    <property type="match status" value="1"/>
</dbReference>
<dbReference type="GO" id="GO:0016491">
    <property type="term" value="F:oxidoreductase activity"/>
    <property type="evidence" value="ECO:0007669"/>
    <property type="project" value="UniProtKB-KW"/>
</dbReference>
<name>A0A316HXV1_9SPHI</name>
<feature type="domain" description="Ketoreductase" evidence="3">
    <location>
        <begin position="11"/>
        <end position="185"/>
    </location>
</feature>
<dbReference type="PANTHER" id="PTHR43477:SF1">
    <property type="entry name" value="DIHYDROANTICAPSIN 7-DEHYDROGENASE"/>
    <property type="match status" value="1"/>
</dbReference>
<dbReference type="InterPro" id="IPR036291">
    <property type="entry name" value="NAD(P)-bd_dom_sf"/>
</dbReference>
<evidence type="ECO:0000256" key="1">
    <source>
        <dbReference type="ARBA" id="ARBA00006484"/>
    </source>
</evidence>
<proteinExistence type="inferred from homology"/>
<dbReference type="PANTHER" id="PTHR43477">
    <property type="entry name" value="DIHYDROANTICAPSIN 7-DEHYDROGENASE"/>
    <property type="match status" value="1"/>
</dbReference>
<dbReference type="FunFam" id="3.40.50.720:FF:000084">
    <property type="entry name" value="Short-chain dehydrogenase reductase"/>
    <property type="match status" value="1"/>
</dbReference>
<dbReference type="Gene3D" id="3.40.50.720">
    <property type="entry name" value="NAD(P)-binding Rossmann-like Domain"/>
    <property type="match status" value="1"/>
</dbReference>
<dbReference type="AlphaFoldDB" id="A0A316HXV1"/>
<dbReference type="InterPro" id="IPR020904">
    <property type="entry name" value="Sc_DH/Rdtase_CS"/>
</dbReference>
<gene>
    <name evidence="4" type="ORF">LX99_00322</name>
</gene>
<comment type="caution">
    <text evidence="4">The sequence shown here is derived from an EMBL/GenBank/DDBJ whole genome shotgun (WGS) entry which is preliminary data.</text>
</comment>
<dbReference type="SUPFAM" id="SSF51735">
    <property type="entry name" value="NAD(P)-binding Rossmann-fold domains"/>
    <property type="match status" value="1"/>
</dbReference>
<accession>A0A316HXV1</accession>
<dbReference type="InterPro" id="IPR051122">
    <property type="entry name" value="SDR_DHRS6-like"/>
</dbReference>
<reference evidence="4 5" key="1">
    <citation type="submission" date="2018-05" db="EMBL/GenBank/DDBJ databases">
        <title>Genomic Encyclopedia of Archaeal and Bacterial Type Strains, Phase II (KMG-II): from individual species to whole genera.</title>
        <authorList>
            <person name="Goeker M."/>
        </authorList>
    </citation>
    <scope>NUCLEOTIDE SEQUENCE [LARGE SCALE GENOMIC DNA]</scope>
    <source>
        <strain evidence="4 5">DSM 19975</strain>
    </source>
</reference>
<evidence type="ECO:0000256" key="2">
    <source>
        <dbReference type="ARBA" id="ARBA00023002"/>
    </source>
</evidence>
<keyword evidence="5" id="KW-1185">Reference proteome</keyword>
<protein>
    <submittedName>
        <fullName evidence="4">NAD(P)-dependent dehydrogenase (Short-subunit alcohol dehydrogenase family)</fullName>
    </submittedName>
</protein>
<dbReference type="Pfam" id="PF13561">
    <property type="entry name" value="adh_short_C2"/>
    <property type="match status" value="1"/>
</dbReference>
<dbReference type="InterPro" id="IPR002347">
    <property type="entry name" value="SDR_fam"/>
</dbReference>